<dbReference type="EMBL" id="JABCRI010000022">
    <property type="protein sequence ID" value="KAF8379171.1"/>
    <property type="molecule type" value="Genomic_DNA"/>
</dbReference>
<keyword evidence="4" id="KW-1185">Reference proteome</keyword>
<gene>
    <name evidence="3" type="ORF">HHK36_028600</name>
</gene>
<dbReference type="InterPro" id="IPR005069">
    <property type="entry name" value="Nucl-diP-sugar_transferase"/>
</dbReference>
<name>A0A834YFP4_TETSI</name>
<reference evidence="3 4" key="1">
    <citation type="submission" date="2020-04" db="EMBL/GenBank/DDBJ databases">
        <title>Plant Genome Project.</title>
        <authorList>
            <person name="Zhang R.-G."/>
        </authorList>
    </citation>
    <scope>NUCLEOTIDE SEQUENCE [LARGE SCALE GENOMIC DNA]</scope>
    <source>
        <strain evidence="3">YNK0</strain>
        <tissue evidence="3">Leaf</tissue>
    </source>
</reference>
<evidence type="ECO:0000313" key="3">
    <source>
        <dbReference type="EMBL" id="KAF8379171.1"/>
    </source>
</evidence>
<dbReference type="PANTHER" id="PTHR46038">
    <property type="entry name" value="EXPRESSED PROTEIN-RELATED"/>
    <property type="match status" value="1"/>
</dbReference>
<dbReference type="Proteomes" id="UP000655225">
    <property type="component" value="Unassembled WGS sequence"/>
</dbReference>
<keyword evidence="1" id="KW-1133">Transmembrane helix</keyword>
<evidence type="ECO:0000256" key="1">
    <source>
        <dbReference type="SAM" id="Phobius"/>
    </source>
</evidence>
<protein>
    <recommendedName>
        <fullName evidence="2">Nucleotide-diphospho-sugar transferase domain-containing protein</fullName>
    </recommendedName>
</protein>
<keyword evidence="1" id="KW-0472">Membrane</keyword>
<dbReference type="InterPro" id="IPR044821">
    <property type="entry name" value="At1g28695/At4g15970-like"/>
</dbReference>
<feature type="transmembrane region" description="Helical" evidence="1">
    <location>
        <begin position="12"/>
        <end position="32"/>
    </location>
</feature>
<proteinExistence type="predicted"/>
<dbReference type="OrthoDB" id="540503at2759"/>
<feature type="transmembrane region" description="Helical" evidence="1">
    <location>
        <begin position="114"/>
        <end position="133"/>
    </location>
</feature>
<evidence type="ECO:0000259" key="2">
    <source>
        <dbReference type="Pfam" id="PF03407"/>
    </source>
</evidence>
<organism evidence="3 4">
    <name type="scientific">Tetracentron sinense</name>
    <name type="common">Spur-leaf</name>
    <dbReference type="NCBI Taxonomy" id="13715"/>
    <lineage>
        <taxon>Eukaryota</taxon>
        <taxon>Viridiplantae</taxon>
        <taxon>Streptophyta</taxon>
        <taxon>Embryophyta</taxon>
        <taxon>Tracheophyta</taxon>
        <taxon>Spermatophyta</taxon>
        <taxon>Magnoliopsida</taxon>
        <taxon>Trochodendrales</taxon>
        <taxon>Trochodendraceae</taxon>
        <taxon>Tetracentron</taxon>
    </lineage>
</organism>
<comment type="caution">
    <text evidence="3">The sequence shown here is derived from an EMBL/GenBank/DDBJ whole genome shotgun (WGS) entry which is preliminary data.</text>
</comment>
<dbReference type="Pfam" id="PF03407">
    <property type="entry name" value="Nucleotid_trans"/>
    <property type="match status" value="1"/>
</dbReference>
<feature type="domain" description="Nucleotide-diphospho-sugar transferase" evidence="2">
    <location>
        <begin position="211"/>
        <end position="411"/>
    </location>
</feature>
<dbReference type="PANTHER" id="PTHR46038:SF12">
    <property type="entry name" value="OS03G0731800 PROTEIN"/>
    <property type="match status" value="1"/>
</dbReference>
<sequence>MDYAKHSVGNLAIVSLIFGGVLYFFIWTPVISQPFFPFQNYKCPSSNTNAIADTRDELETALERASMANKTVIIAMKSLRCVVDLHHYPLLEFIFWPESGIFSLKHMDYAKNRVGNVAIIFLLFAGVFYFFIWTPAISQPFFSFQKNQCPSSNKSAVGNPRDELETALERASMANKTLIIAMVNKAYVEGEKAMLDLFLDSFWLGEDTRSLVNHLLLVTVDQIAFDRCNFLRLHCYRLVTDGVDFGGEKLYMSDEFIKMMWRRTLFLSDVLKRGYSFIFTDTDVMWLRNPFARLSQNESEDLQISTDIFNGDPWSEANLINTGFYMVRSNNKTIALFDTWYSMKDNSTGMKEQDVLINMKSNGVFKQLGLRVRFLDTLYFSGFCQDSRNFTAVTTVHANCCRSINAKVADLGAVLGDWKRFKGSTINGTSTIGWSRHMACAHSWIVVNGSSVR</sequence>
<accession>A0A834YFP4</accession>
<evidence type="ECO:0000313" key="4">
    <source>
        <dbReference type="Proteomes" id="UP000655225"/>
    </source>
</evidence>
<dbReference type="AlphaFoldDB" id="A0A834YFP4"/>
<keyword evidence="1" id="KW-0812">Transmembrane</keyword>